<dbReference type="InterPro" id="IPR036390">
    <property type="entry name" value="WH_DNA-bd_sf"/>
</dbReference>
<dbReference type="SUPFAM" id="SSF46785">
    <property type="entry name" value="Winged helix' DNA-binding domain"/>
    <property type="match status" value="1"/>
</dbReference>
<evidence type="ECO:0000256" key="2">
    <source>
        <dbReference type="ARBA" id="ARBA00023125"/>
    </source>
</evidence>
<reference evidence="5 6" key="1">
    <citation type="submission" date="2024-09" db="EMBL/GenBank/DDBJ databases">
        <authorList>
            <person name="Sun Q."/>
            <person name="Mori K."/>
        </authorList>
    </citation>
    <scope>NUCLEOTIDE SEQUENCE [LARGE SCALE GENOMIC DNA]</scope>
    <source>
        <strain evidence="5 6">JCM 3028</strain>
    </source>
</reference>
<dbReference type="PROSITE" id="PS51118">
    <property type="entry name" value="HTH_HXLR"/>
    <property type="match status" value="1"/>
</dbReference>
<dbReference type="InterPro" id="IPR036527">
    <property type="entry name" value="SCP2_sterol-bd_dom_sf"/>
</dbReference>
<keyword evidence="6" id="KW-1185">Reference proteome</keyword>
<proteinExistence type="predicted"/>
<evidence type="ECO:0000256" key="3">
    <source>
        <dbReference type="ARBA" id="ARBA00023163"/>
    </source>
</evidence>
<accession>A0ABV5TQY4</accession>
<organism evidence="5 6">
    <name type="scientific">Streptosporangium vulgare</name>
    <dbReference type="NCBI Taxonomy" id="46190"/>
    <lineage>
        <taxon>Bacteria</taxon>
        <taxon>Bacillati</taxon>
        <taxon>Actinomycetota</taxon>
        <taxon>Actinomycetes</taxon>
        <taxon>Streptosporangiales</taxon>
        <taxon>Streptosporangiaceae</taxon>
        <taxon>Streptosporangium</taxon>
    </lineage>
</organism>
<keyword evidence="1" id="KW-0805">Transcription regulation</keyword>
<comment type="caution">
    <text evidence="5">The sequence shown here is derived from an EMBL/GenBank/DDBJ whole genome shotgun (WGS) entry which is preliminary data.</text>
</comment>
<evidence type="ECO:0000313" key="6">
    <source>
        <dbReference type="Proteomes" id="UP001589610"/>
    </source>
</evidence>
<dbReference type="Proteomes" id="UP001589610">
    <property type="component" value="Unassembled WGS sequence"/>
</dbReference>
<dbReference type="SUPFAM" id="SSF55718">
    <property type="entry name" value="SCP-like"/>
    <property type="match status" value="1"/>
</dbReference>
<keyword evidence="2" id="KW-0238">DNA-binding</keyword>
<dbReference type="InterPro" id="IPR036388">
    <property type="entry name" value="WH-like_DNA-bd_sf"/>
</dbReference>
<name>A0ABV5TQY4_9ACTN</name>
<evidence type="ECO:0000259" key="4">
    <source>
        <dbReference type="PROSITE" id="PS51118"/>
    </source>
</evidence>
<dbReference type="PANTHER" id="PTHR33204">
    <property type="entry name" value="TRANSCRIPTIONAL REGULATOR, MARR FAMILY"/>
    <property type="match status" value="1"/>
</dbReference>
<dbReference type="InterPro" id="IPR002577">
    <property type="entry name" value="HTH_HxlR"/>
</dbReference>
<dbReference type="Pfam" id="PF01638">
    <property type="entry name" value="HxlR"/>
    <property type="match status" value="1"/>
</dbReference>
<protein>
    <submittedName>
        <fullName evidence="5">Winged helix-turn-helix transcriptional regulator</fullName>
    </submittedName>
</protein>
<evidence type="ECO:0000313" key="5">
    <source>
        <dbReference type="EMBL" id="MFB9681532.1"/>
    </source>
</evidence>
<evidence type="ECO:0000256" key="1">
    <source>
        <dbReference type="ARBA" id="ARBA00023015"/>
    </source>
</evidence>
<dbReference type="PANTHER" id="PTHR33204:SF18">
    <property type="entry name" value="TRANSCRIPTIONAL REGULATORY PROTEIN"/>
    <property type="match status" value="1"/>
</dbReference>
<gene>
    <name evidence="5" type="ORF">ACFFRH_39145</name>
</gene>
<keyword evidence="3" id="KW-0804">Transcription</keyword>
<feature type="domain" description="HTH hxlR-type" evidence="4">
    <location>
        <begin position="8"/>
        <end position="103"/>
    </location>
</feature>
<sequence length="242" mass="27490">MKRYGQYCPVARAAEILAERWTLLVIRELLWGEDRFTGIARGLPRMSPSLLAARLRELQRAGLVQRHVVDGEPRYRLTPAGAELEPLLKQMAMWGARWMHELRPDEFDPVLLMLQIRRESQSVRMPEQATTVQVHFRDAPTGQQRWWLVLSRSGGVDVCDSYPGFPVSVWLETEVSILTRIWMGDMTWSAALRDEVLSLTGDHAACRALPTWLHVSPFATVERAPVSLPRWPIQASSSGAPL</sequence>
<dbReference type="Gene3D" id="1.10.10.10">
    <property type="entry name" value="Winged helix-like DNA-binding domain superfamily/Winged helix DNA-binding domain"/>
    <property type="match status" value="1"/>
</dbReference>
<dbReference type="EMBL" id="JBHMBS010000034">
    <property type="protein sequence ID" value="MFB9681532.1"/>
    <property type="molecule type" value="Genomic_DNA"/>
</dbReference>
<dbReference type="RefSeq" id="WP_344747870.1">
    <property type="nucleotide sequence ID" value="NZ_BAAAWW010000139.1"/>
</dbReference>